<dbReference type="Gene3D" id="1.10.1740.10">
    <property type="match status" value="1"/>
</dbReference>
<accession>A0ABW1RML7</accession>
<proteinExistence type="predicted"/>
<protein>
    <submittedName>
        <fullName evidence="2">Sigma-70 family RNA polymerase sigma factor</fullName>
    </submittedName>
</protein>
<evidence type="ECO:0000313" key="2">
    <source>
        <dbReference type="EMBL" id="MFC6175673.1"/>
    </source>
</evidence>
<dbReference type="RefSeq" id="WP_137611163.1">
    <property type="nucleotide sequence ID" value="NZ_BJDF01000007.1"/>
</dbReference>
<dbReference type="InterPro" id="IPR007627">
    <property type="entry name" value="RNA_pol_sigma70_r2"/>
</dbReference>
<feature type="domain" description="RNA polymerase sigma-70 region 2" evidence="1">
    <location>
        <begin position="24"/>
        <end position="91"/>
    </location>
</feature>
<name>A0ABW1RML7_9LACO</name>
<dbReference type="Pfam" id="PF04542">
    <property type="entry name" value="Sigma70_r2"/>
    <property type="match status" value="1"/>
</dbReference>
<comment type="caution">
    <text evidence="2">The sequence shown here is derived from an EMBL/GenBank/DDBJ whole genome shotgun (WGS) entry which is preliminary data.</text>
</comment>
<dbReference type="EMBL" id="JBHSSF010000007">
    <property type="protein sequence ID" value="MFC6175673.1"/>
    <property type="molecule type" value="Genomic_DNA"/>
</dbReference>
<dbReference type="InterPro" id="IPR013325">
    <property type="entry name" value="RNA_pol_sigma_r2"/>
</dbReference>
<evidence type="ECO:0000259" key="1">
    <source>
        <dbReference type="Pfam" id="PF04542"/>
    </source>
</evidence>
<evidence type="ECO:0000313" key="3">
    <source>
        <dbReference type="Proteomes" id="UP001596288"/>
    </source>
</evidence>
<reference evidence="3" key="1">
    <citation type="journal article" date="2019" name="Int. J. Syst. Evol. Microbiol.">
        <title>The Global Catalogue of Microorganisms (GCM) 10K type strain sequencing project: providing services to taxonomists for standard genome sequencing and annotation.</title>
        <authorList>
            <consortium name="The Broad Institute Genomics Platform"/>
            <consortium name="The Broad Institute Genome Sequencing Center for Infectious Disease"/>
            <person name="Wu L."/>
            <person name="Ma J."/>
        </authorList>
    </citation>
    <scope>NUCLEOTIDE SEQUENCE [LARGE SCALE GENOMIC DNA]</scope>
    <source>
        <strain evidence="3">CCM 8927</strain>
    </source>
</reference>
<organism evidence="2 3">
    <name type="scientific">Companilactobacillus huachuanensis</name>
    <dbReference type="NCBI Taxonomy" id="2559914"/>
    <lineage>
        <taxon>Bacteria</taxon>
        <taxon>Bacillati</taxon>
        <taxon>Bacillota</taxon>
        <taxon>Bacilli</taxon>
        <taxon>Lactobacillales</taxon>
        <taxon>Lactobacillaceae</taxon>
        <taxon>Companilactobacillus</taxon>
    </lineage>
</organism>
<dbReference type="Proteomes" id="UP001596288">
    <property type="component" value="Unassembled WGS sequence"/>
</dbReference>
<sequence length="186" mass="21551">MLSEESLLIEQVRNDRNSPALILLVNKYRPMIDNLAKQYFITSYERDDWYQEAYFTCFQSCQLFDGSSGSKFGSFFKMKFTHCIIDLIRYENANKRKVNGLTESLDEIDQSKMTTPSHKNAVEDFDNIRIATTEMNLRELIALGYVYGCTRLDEACRQANCDGKALKAAAQRCKRKIKEQQDNHLS</sequence>
<keyword evidence="3" id="KW-1185">Reference proteome</keyword>
<dbReference type="InterPro" id="IPR014284">
    <property type="entry name" value="RNA_pol_sigma-70_dom"/>
</dbReference>
<gene>
    <name evidence="2" type="ORF">ACFQAV_02430</name>
</gene>
<dbReference type="SUPFAM" id="SSF88946">
    <property type="entry name" value="Sigma2 domain of RNA polymerase sigma factors"/>
    <property type="match status" value="1"/>
</dbReference>
<dbReference type="NCBIfam" id="TIGR02937">
    <property type="entry name" value="sigma70-ECF"/>
    <property type="match status" value="1"/>
</dbReference>